<evidence type="ECO:0000256" key="9">
    <source>
        <dbReference type="PIRSR" id="PIRSR602401-1"/>
    </source>
</evidence>
<keyword evidence="12" id="KW-1185">Reference proteome</keyword>
<dbReference type="InterPro" id="IPR017972">
    <property type="entry name" value="Cyt_P450_CS"/>
</dbReference>
<dbReference type="CDD" id="cd11065">
    <property type="entry name" value="CYP64-like"/>
    <property type="match status" value="1"/>
</dbReference>
<dbReference type="PRINTS" id="PR00385">
    <property type="entry name" value="P450"/>
</dbReference>
<evidence type="ECO:0000256" key="1">
    <source>
        <dbReference type="ARBA" id="ARBA00001971"/>
    </source>
</evidence>
<dbReference type="InterPro" id="IPR050364">
    <property type="entry name" value="Cytochrome_P450_fung"/>
</dbReference>
<dbReference type="OrthoDB" id="2789670at2759"/>
<gene>
    <name evidence="11" type="ORF">NEOLEDRAFT_1132543</name>
</gene>
<evidence type="ECO:0000256" key="10">
    <source>
        <dbReference type="RuleBase" id="RU000461"/>
    </source>
</evidence>
<dbReference type="GO" id="GO:0020037">
    <property type="term" value="F:heme binding"/>
    <property type="evidence" value="ECO:0007669"/>
    <property type="project" value="InterPro"/>
</dbReference>
<evidence type="ECO:0000313" key="12">
    <source>
        <dbReference type="Proteomes" id="UP000076761"/>
    </source>
</evidence>
<dbReference type="InterPro" id="IPR002401">
    <property type="entry name" value="Cyt_P450_E_grp-I"/>
</dbReference>
<evidence type="ECO:0000256" key="3">
    <source>
        <dbReference type="ARBA" id="ARBA00010617"/>
    </source>
</evidence>
<dbReference type="PROSITE" id="PS00086">
    <property type="entry name" value="CYTOCHROME_P450"/>
    <property type="match status" value="1"/>
</dbReference>
<dbReference type="PANTHER" id="PTHR46300:SF1">
    <property type="entry name" value="P450, PUTATIVE (EUROFUNG)-RELATED"/>
    <property type="match status" value="1"/>
</dbReference>
<dbReference type="Pfam" id="PF00067">
    <property type="entry name" value="p450"/>
    <property type="match status" value="1"/>
</dbReference>
<comment type="similarity">
    <text evidence="3 10">Belongs to the cytochrome P450 family.</text>
</comment>
<evidence type="ECO:0000313" key="11">
    <source>
        <dbReference type="EMBL" id="KZT26043.1"/>
    </source>
</evidence>
<evidence type="ECO:0000256" key="7">
    <source>
        <dbReference type="ARBA" id="ARBA00023004"/>
    </source>
</evidence>
<organism evidence="11 12">
    <name type="scientific">Neolentinus lepideus HHB14362 ss-1</name>
    <dbReference type="NCBI Taxonomy" id="1314782"/>
    <lineage>
        <taxon>Eukaryota</taxon>
        <taxon>Fungi</taxon>
        <taxon>Dikarya</taxon>
        <taxon>Basidiomycota</taxon>
        <taxon>Agaricomycotina</taxon>
        <taxon>Agaricomycetes</taxon>
        <taxon>Gloeophyllales</taxon>
        <taxon>Gloeophyllaceae</taxon>
        <taxon>Neolentinus</taxon>
    </lineage>
</organism>
<dbReference type="STRING" id="1314782.A0A165T2L2"/>
<comment type="pathway">
    <text evidence="2">Secondary metabolite biosynthesis.</text>
</comment>
<reference evidence="11 12" key="1">
    <citation type="journal article" date="2016" name="Mol. Biol. Evol.">
        <title>Comparative Genomics of Early-Diverging Mushroom-Forming Fungi Provides Insights into the Origins of Lignocellulose Decay Capabilities.</title>
        <authorList>
            <person name="Nagy L.G."/>
            <person name="Riley R."/>
            <person name="Tritt A."/>
            <person name="Adam C."/>
            <person name="Daum C."/>
            <person name="Floudas D."/>
            <person name="Sun H."/>
            <person name="Yadav J.S."/>
            <person name="Pangilinan J."/>
            <person name="Larsson K.H."/>
            <person name="Matsuura K."/>
            <person name="Barry K."/>
            <person name="Labutti K."/>
            <person name="Kuo R."/>
            <person name="Ohm R.A."/>
            <person name="Bhattacharya S.S."/>
            <person name="Shirouzu T."/>
            <person name="Yoshinaga Y."/>
            <person name="Martin F.M."/>
            <person name="Grigoriev I.V."/>
            <person name="Hibbett D.S."/>
        </authorList>
    </citation>
    <scope>NUCLEOTIDE SEQUENCE [LARGE SCALE GENOMIC DNA]</scope>
    <source>
        <strain evidence="11 12">HHB14362 ss-1</strain>
    </source>
</reference>
<dbReference type="PRINTS" id="PR00463">
    <property type="entry name" value="EP450I"/>
</dbReference>
<evidence type="ECO:0000256" key="4">
    <source>
        <dbReference type="ARBA" id="ARBA00022617"/>
    </source>
</evidence>
<evidence type="ECO:0000256" key="5">
    <source>
        <dbReference type="ARBA" id="ARBA00022723"/>
    </source>
</evidence>
<dbReference type="GO" id="GO:0016705">
    <property type="term" value="F:oxidoreductase activity, acting on paired donors, with incorporation or reduction of molecular oxygen"/>
    <property type="evidence" value="ECO:0007669"/>
    <property type="project" value="InterPro"/>
</dbReference>
<dbReference type="Gene3D" id="1.10.630.10">
    <property type="entry name" value="Cytochrome P450"/>
    <property type="match status" value="1"/>
</dbReference>
<dbReference type="InterPro" id="IPR001128">
    <property type="entry name" value="Cyt_P450"/>
</dbReference>
<proteinExistence type="inferred from homology"/>
<protein>
    <submittedName>
        <fullName evidence="11">Cytochrome P450</fullName>
    </submittedName>
</protein>
<keyword evidence="6 10" id="KW-0560">Oxidoreductase</keyword>
<dbReference type="Proteomes" id="UP000076761">
    <property type="component" value="Unassembled WGS sequence"/>
</dbReference>
<dbReference type="EMBL" id="KV425568">
    <property type="protein sequence ID" value="KZT26043.1"/>
    <property type="molecule type" value="Genomic_DNA"/>
</dbReference>
<dbReference type="InParanoid" id="A0A165T2L2"/>
<evidence type="ECO:0000256" key="2">
    <source>
        <dbReference type="ARBA" id="ARBA00005179"/>
    </source>
</evidence>
<dbReference type="InterPro" id="IPR036396">
    <property type="entry name" value="Cyt_P450_sf"/>
</dbReference>
<keyword evidence="7 9" id="KW-0408">Iron</keyword>
<dbReference type="SUPFAM" id="SSF48264">
    <property type="entry name" value="Cytochrome P450"/>
    <property type="match status" value="1"/>
</dbReference>
<dbReference type="GO" id="GO:0004497">
    <property type="term" value="F:monooxygenase activity"/>
    <property type="evidence" value="ECO:0007669"/>
    <property type="project" value="UniProtKB-KW"/>
</dbReference>
<sequence length="499" mass="56116">MTPVQLGALAICAALFFVTVYTKVKNLMQSSGHGLLPPGPPGHWLYGNTMPKLHAHRKFEEWTREYGSLFTLRQGKKIIIVVGRYQAAVDILEKEGANTVDRPLSISAGETLSGGMRTLLVPAGERLKKLRRALHSQLQPKVVETYEPIQMANAKNVILDILDNPSEHQVHAKRYAASVIMSLTYGKTTSTSYSDPVVQEVNKCLTRLGVTLQPGKWLVDAFPILRYVPGYLKTLQEWHQEELALFRSQVEAVRKQIESGQARPSFAKYLLERQADFDLTDNELAYLAGSMFGAGSDTSASAISVAIMAAATHPEAQAKVQEELDSVVGSDRLPNFGDMDMLPHTMAFVLETFRWRPVSAGGFMHKVTKDIFWRNYCIPEGATIVGNHWSIARDPVVYPDPESFKPHRWMDEDGRVREDMRYFNFGFGRRVCPGQHVALRSVFINTALVLWAFKVLEDPSMRIDTLAFTDTANTHPMPFNVKFVPRTQKLKELVEEHVE</sequence>
<dbReference type="AlphaFoldDB" id="A0A165T2L2"/>
<keyword evidence="4 9" id="KW-0349">Heme</keyword>
<evidence type="ECO:0000256" key="8">
    <source>
        <dbReference type="ARBA" id="ARBA00023033"/>
    </source>
</evidence>
<dbReference type="GO" id="GO:0005506">
    <property type="term" value="F:iron ion binding"/>
    <property type="evidence" value="ECO:0007669"/>
    <property type="project" value="InterPro"/>
</dbReference>
<keyword evidence="5 9" id="KW-0479">Metal-binding</keyword>
<feature type="binding site" description="axial binding residue" evidence="9">
    <location>
        <position position="432"/>
    </location>
    <ligand>
        <name>heme</name>
        <dbReference type="ChEBI" id="CHEBI:30413"/>
    </ligand>
    <ligandPart>
        <name>Fe</name>
        <dbReference type="ChEBI" id="CHEBI:18248"/>
    </ligandPart>
</feature>
<accession>A0A165T2L2</accession>
<evidence type="ECO:0000256" key="6">
    <source>
        <dbReference type="ARBA" id="ARBA00023002"/>
    </source>
</evidence>
<name>A0A165T2L2_9AGAM</name>
<dbReference type="PANTHER" id="PTHR46300">
    <property type="entry name" value="P450, PUTATIVE (EUROFUNG)-RELATED-RELATED"/>
    <property type="match status" value="1"/>
</dbReference>
<keyword evidence="8 10" id="KW-0503">Monooxygenase</keyword>
<comment type="cofactor">
    <cofactor evidence="1 9">
        <name>heme</name>
        <dbReference type="ChEBI" id="CHEBI:30413"/>
    </cofactor>
</comment>